<dbReference type="Gene3D" id="1.20.1250.20">
    <property type="entry name" value="MFS general substrate transporter like domains"/>
    <property type="match status" value="1"/>
</dbReference>
<dbReference type="PANTHER" id="PTHR11654">
    <property type="entry name" value="OLIGOPEPTIDE TRANSPORTER-RELATED"/>
    <property type="match status" value="1"/>
</dbReference>
<protein>
    <submittedName>
        <fullName evidence="7">Protein NRT1/ PTR FAMILY 2.13-like protein</fullName>
    </submittedName>
</protein>
<feature type="transmembrane region" description="Helical" evidence="6">
    <location>
        <begin position="51"/>
        <end position="74"/>
    </location>
</feature>
<dbReference type="InterPro" id="IPR036259">
    <property type="entry name" value="MFS_trans_sf"/>
</dbReference>
<evidence type="ECO:0000256" key="4">
    <source>
        <dbReference type="ARBA" id="ARBA00022989"/>
    </source>
</evidence>
<evidence type="ECO:0000256" key="6">
    <source>
        <dbReference type="SAM" id="Phobius"/>
    </source>
</evidence>
<feature type="transmembrane region" description="Helical" evidence="6">
    <location>
        <begin position="80"/>
        <end position="106"/>
    </location>
</feature>
<sequence length="611" mass="68174">MGSMRRRNSVFTILVYYLKCLPFMENPRARDEEDDNELQERKPRGWKTMPYILANETAAKIAIYGLTANLTVYLNDHFNMSLISATNLTNIFSGFFNFSPLVGAFFSDSYLGHFRTIIYTSFVTLLGMVLLTLSASVPGFKPPTCSTVDLNLGTCVGASIFQHALLYISLAFLVVGYGGITPCSVPFGADQFDRTKEQHKKDMKRYYNWYYAMTAAAIFIAYTIIVYIQSEVSWPIGFGIPAGLMLISIIVFFLGTKLYIHVAPEGSVFTSIAQVLVASILKRNLRLLYSDDVDEQEKELYDPPISAGKYKLRLTKQFKFFNKAAIIRDGDINQNGSPKNKWALCSIQSIEELKCLIRIIPVWFSGIIFFVVVTQLSNFSYLQGISMYHKLGPHFTIPPASIYAICYLALTLFIPLYDIILIPLASKITKIEGGITVLQRQGIGIVTAIIANVVGAVVAKKVQDSPLSDDGTSSLSVFWLTPQLVLLGVSQALADVGQIEFYNTQFPEHMSALATAVFYASMAVANYLCTLMDNIVNSVTSKNGKQTWLNDNILLGRLDLFYYAVAILGVLNLLYFLISAYFYRYKDMKIQREVGDSDCNEIKGSAIGSDN</sequence>
<proteinExistence type="inferred from homology"/>
<comment type="caution">
    <text evidence="7">The sequence shown here is derived from an EMBL/GenBank/DDBJ whole genome shotgun (WGS) entry which is preliminary data.</text>
</comment>
<keyword evidence="5 6" id="KW-0472">Membrane</keyword>
<comment type="subcellular location">
    <subcellularLocation>
        <location evidence="1">Membrane</location>
        <topology evidence="1">Multi-pass membrane protein</topology>
    </subcellularLocation>
</comment>
<dbReference type="Proteomes" id="UP000623129">
    <property type="component" value="Unassembled WGS sequence"/>
</dbReference>
<dbReference type="CDD" id="cd17416">
    <property type="entry name" value="MFS_NPF1_2"/>
    <property type="match status" value="1"/>
</dbReference>
<dbReference type="SUPFAM" id="SSF103473">
    <property type="entry name" value="MFS general substrate transporter"/>
    <property type="match status" value="1"/>
</dbReference>
<feature type="transmembrane region" description="Helical" evidence="6">
    <location>
        <begin position="362"/>
        <end position="382"/>
    </location>
</feature>
<feature type="transmembrane region" description="Helical" evidence="6">
    <location>
        <begin position="560"/>
        <end position="583"/>
    </location>
</feature>
<organism evidence="7 8">
    <name type="scientific">Carex littledalei</name>
    <dbReference type="NCBI Taxonomy" id="544730"/>
    <lineage>
        <taxon>Eukaryota</taxon>
        <taxon>Viridiplantae</taxon>
        <taxon>Streptophyta</taxon>
        <taxon>Embryophyta</taxon>
        <taxon>Tracheophyta</taxon>
        <taxon>Spermatophyta</taxon>
        <taxon>Magnoliopsida</taxon>
        <taxon>Liliopsida</taxon>
        <taxon>Poales</taxon>
        <taxon>Cyperaceae</taxon>
        <taxon>Cyperoideae</taxon>
        <taxon>Cariceae</taxon>
        <taxon>Carex</taxon>
        <taxon>Carex subgen. Euthyceras</taxon>
    </lineage>
</organism>
<dbReference type="EMBL" id="SWLB01000100">
    <property type="protein sequence ID" value="KAF3320232.1"/>
    <property type="molecule type" value="Genomic_DNA"/>
</dbReference>
<dbReference type="GO" id="GO:0022857">
    <property type="term" value="F:transmembrane transporter activity"/>
    <property type="evidence" value="ECO:0007669"/>
    <property type="project" value="InterPro"/>
</dbReference>
<feature type="transmembrane region" description="Helical" evidence="6">
    <location>
        <begin position="160"/>
        <end position="188"/>
    </location>
</feature>
<evidence type="ECO:0000256" key="3">
    <source>
        <dbReference type="ARBA" id="ARBA00022692"/>
    </source>
</evidence>
<feature type="transmembrane region" description="Helical" evidence="6">
    <location>
        <begin position="437"/>
        <end position="457"/>
    </location>
</feature>
<name>A0A833V1X3_9POAL</name>
<comment type="similarity">
    <text evidence="2">Belongs to the major facilitator superfamily. Proton-dependent oligopeptide transporter (POT/PTR) (TC 2.A.17) family.</text>
</comment>
<gene>
    <name evidence="7" type="ORF">FCM35_KLT22166</name>
</gene>
<keyword evidence="8" id="KW-1185">Reference proteome</keyword>
<evidence type="ECO:0000256" key="5">
    <source>
        <dbReference type="ARBA" id="ARBA00023136"/>
    </source>
</evidence>
<accession>A0A833V1X3</accession>
<evidence type="ECO:0000313" key="8">
    <source>
        <dbReference type="Proteomes" id="UP000623129"/>
    </source>
</evidence>
<feature type="transmembrane region" description="Helical" evidence="6">
    <location>
        <begin position="118"/>
        <end position="140"/>
    </location>
</feature>
<feature type="transmembrane region" description="Helical" evidence="6">
    <location>
        <begin position="234"/>
        <end position="254"/>
    </location>
</feature>
<evidence type="ECO:0000256" key="2">
    <source>
        <dbReference type="ARBA" id="ARBA00005982"/>
    </source>
</evidence>
<dbReference type="AlphaFoldDB" id="A0A833V1X3"/>
<reference evidence="7" key="1">
    <citation type="submission" date="2020-01" db="EMBL/GenBank/DDBJ databases">
        <title>Genome sequence of Kobresia littledalei, the first chromosome-level genome in the family Cyperaceae.</title>
        <authorList>
            <person name="Qu G."/>
        </authorList>
    </citation>
    <scope>NUCLEOTIDE SEQUENCE</scope>
    <source>
        <strain evidence="7">C.B.Clarke</strain>
        <tissue evidence="7">Leaf</tissue>
    </source>
</reference>
<keyword evidence="4 6" id="KW-1133">Transmembrane helix</keyword>
<dbReference type="Pfam" id="PF00854">
    <property type="entry name" value="PTR2"/>
    <property type="match status" value="1"/>
</dbReference>
<dbReference type="GO" id="GO:0016020">
    <property type="term" value="C:membrane"/>
    <property type="evidence" value="ECO:0007669"/>
    <property type="project" value="UniProtKB-SubCell"/>
</dbReference>
<keyword evidence="3 6" id="KW-0812">Transmembrane</keyword>
<dbReference type="InterPro" id="IPR000109">
    <property type="entry name" value="POT_fam"/>
</dbReference>
<feature type="transmembrane region" description="Helical" evidence="6">
    <location>
        <begin position="209"/>
        <end position="228"/>
    </location>
</feature>
<evidence type="ECO:0000313" key="7">
    <source>
        <dbReference type="EMBL" id="KAF3320232.1"/>
    </source>
</evidence>
<evidence type="ECO:0000256" key="1">
    <source>
        <dbReference type="ARBA" id="ARBA00004141"/>
    </source>
</evidence>
<feature type="transmembrane region" description="Helical" evidence="6">
    <location>
        <begin position="402"/>
        <end position="425"/>
    </location>
</feature>
<dbReference type="OrthoDB" id="8904098at2759"/>